<name>C6JSS2_SORBI</name>
<gene>
    <name evidence="1" type="primary">Sb2310s002010</name>
    <name evidence="1" type="ORF">SORBIDRAFT_2310s002010</name>
</gene>
<proteinExistence type="predicted"/>
<feature type="non-terminal residue" evidence="1">
    <location>
        <position position="1"/>
    </location>
</feature>
<accession>C6JSS2</accession>
<reference evidence="1" key="1">
    <citation type="journal article" date="2009" name="Nature">
        <title>The Sorghum bicolor genome and the diversification of grasses.</title>
        <authorList>
            <person name="Paterson A.H."/>
            <person name="Bowers J.E."/>
            <person name="Bruggmann R."/>
            <person name="Dubchak I."/>
            <person name="Grimwood J."/>
            <person name="Gundlach H."/>
            <person name="Haberer G."/>
            <person name="Hellsten U."/>
            <person name="Mitros T."/>
            <person name="Poliakov A."/>
            <person name="Schmutz J."/>
            <person name="Spannagl M."/>
            <person name="Tang H."/>
            <person name="Wang X."/>
            <person name="Wicker T."/>
            <person name="Bharti A.K."/>
            <person name="Chapman J."/>
            <person name="Feltus F.A."/>
            <person name="Gowik U."/>
            <person name="Grigoriev I.V."/>
            <person name="Lyons E."/>
            <person name="Maher C.A."/>
            <person name="Martis M."/>
            <person name="Narechania A."/>
            <person name="Otillar R.P."/>
            <person name="Penning B.W."/>
            <person name="Salamov A.A."/>
            <person name="Wang Y."/>
            <person name="Zhang L."/>
            <person name="Carpita N.C."/>
            <person name="Freeling M."/>
            <person name="Gingle A.R."/>
            <person name="Hash C.T."/>
            <person name="Keller B."/>
            <person name="Klein P."/>
            <person name="Kresovich S."/>
            <person name="McCann M.C."/>
            <person name="Ming R."/>
            <person name="Peterson D.G."/>
            <person name="Mehboob-ur-Rahman"/>
            <person name="Ware D."/>
            <person name="Westhoff P."/>
            <person name="Mayer K.F."/>
            <person name="Messing J."/>
            <person name="Rokhsar D.S."/>
        </authorList>
    </citation>
    <scope>NUCLEOTIDE SEQUENCE [LARGE SCALE GENOMIC DNA]</scope>
</reference>
<dbReference type="EMBL" id="GL004892">
    <property type="protein sequence ID" value="EES20423.1"/>
    <property type="molecule type" value="Genomic_DNA"/>
</dbReference>
<dbReference type="HOGENOM" id="CLU_2216769_0_0_1"/>
<dbReference type="AlphaFoldDB" id="C6JSS2"/>
<protein>
    <submittedName>
        <fullName evidence="1">Uncharacterized protein</fullName>
    </submittedName>
</protein>
<evidence type="ECO:0000313" key="1">
    <source>
        <dbReference type="EMBL" id="EES20423.1"/>
    </source>
</evidence>
<feature type="non-terminal residue" evidence="1">
    <location>
        <position position="113"/>
    </location>
</feature>
<sequence length="113" mass="12525">SVPHLASEKGSFCWKDILRLNGLFKGVAICSPNKGDTLSLWEDIINGEVGAEVFPNLYPYAKDSKASLWKLKCTQELLTCFRIPMSRQADNEFLLLQNAITSLPPTSSHANDV</sequence>
<organism evidence="1">
    <name type="scientific">Sorghum bicolor</name>
    <name type="common">Sorghum</name>
    <name type="synonym">Sorghum vulgare</name>
    <dbReference type="NCBI Taxonomy" id="4558"/>
    <lineage>
        <taxon>Eukaryota</taxon>
        <taxon>Viridiplantae</taxon>
        <taxon>Streptophyta</taxon>
        <taxon>Embryophyta</taxon>
        <taxon>Tracheophyta</taxon>
        <taxon>Spermatophyta</taxon>
        <taxon>Magnoliopsida</taxon>
        <taxon>Liliopsida</taxon>
        <taxon>Poales</taxon>
        <taxon>Poaceae</taxon>
        <taxon>PACMAD clade</taxon>
        <taxon>Panicoideae</taxon>
        <taxon>Andropogonodae</taxon>
        <taxon>Andropogoneae</taxon>
        <taxon>Sorghinae</taxon>
        <taxon>Sorghum</taxon>
    </lineage>
</organism>